<sequence>MEMRTEMNVFTPVNTTSILQQPCEDVLASPLPSAMIVHFLRPPSHASCTICRTDSPSPPQPRHTGEEGVGEHARRLPLPKARTVQLIPGASLAWLPAGSEEKYLEMAPIFRVRLKDPRQDFLLWSFELRICFCFAERGRWRKGKPRPAGLPQEDTPPGLGFAGGPSLPRARTALPATLLGTEALTASQSRGPSHLPSTQGSQPQIQTRGKILYPRASQGATCGLSALCALTVFFFSSTRVWLCHLGWSAAVRSQSTAASNSCIQAILPPQRPK</sequence>
<organism evidence="2 3">
    <name type="scientific">Macaca fascicularis</name>
    <name type="common">Crab-eating macaque</name>
    <name type="synonym">Cynomolgus monkey</name>
    <dbReference type="NCBI Taxonomy" id="9541"/>
    <lineage>
        <taxon>Eukaryota</taxon>
        <taxon>Metazoa</taxon>
        <taxon>Chordata</taxon>
        <taxon>Craniata</taxon>
        <taxon>Vertebrata</taxon>
        <taxon>Euteleostomi</taxon>
        <taxon>Mammalia</taxon>
        <taxon>Eutheria</taxon>
        <taxon>Euarchontoglires</taxon>
        <taxon>Primates</taxon>
        <taxon>Haplorrhini</taxon>
        <taxon>Catarrhini</taxon>
        <taxon>Cercopithecidae</taxon>
        <taxon>Cercopithecinae</taxon>
        <taxon>Macaca</taxon>
    </lineage>
</organism>
<dbReference type="VEuPathDB" id="HostDB:ENSMFAG00000037725"/>
<dbReference type="Bgee" id="ENSMFAG00000037725">
    <property type="expression patterns" value="Expressed in cerebellum and 7 other cell types or tissues"/>
</dbReference>
<dbReference type="STRING" id="9541.ENSMFAP00000036905"/>
<reference evidence="2" key="2">
    <citation type="submission" date="2025-08" db="UniProtKB">
        <authorList>
            <consortium name="Ensembl"/>
        </authorList>
    </citation>
    <scope>IDENTIFICATION</scope>
</reference>
<name>A0A2K5WIE4_MACFA</name>
<protein>
    <submittedName>
        <fullName evidence="2">Uncharacterized protein</fullName>
    </submittedName>
</protein>
<evidence type="ECO:0000256" key="1">
    <source>
        <dbReference type="SAM" id="MobiDB-lite"/>
    </source>
</evidence>
<evidence type="ECO:0000313" key="2">
    <source>
        <dbReference type="Ensembl" id="ENSMFAP00000036905.2"/>
    </source>
</evidence>
<feature type="region of interest" description="Disordered" evidence="1">
    <location>
        <begin position="52"/>
        <end position="72"/>
    </location>
</feature>
<evidence type="ECO:0000313" key="3">
    <source>
        <dbReference type="Proteomes" id="UP000233100"/>
    </source>
</evidence>
<dbReference type="Proteomes" id="UP000233100">
    <property type="component" value="Chromosome 14"/>
</dbReference>
<dbReference type="AlphaFoldDB" id="A0A2K5WIE4"/>
<reference evidence="2" key="3">
    <citation type="submission" date="2025-09" db="UniProtKB">
        <authorList>
            <consortium name="Ensembl"/>
        </authorList>
    </citation>
    <scope>IDENTIFICATION</scope>
</reference>
<feature type="compositionally biased region" description="Basic and acidic residues" evidence="1">
    <location>
        <begin position="63"/>
        <end position="72"/>
    </location>
</feature>
<proteinExistence type="predicted"/>
<dbReference type="GeneTree" id="ENSGT00910000147513"/>
<dbReference type="Ensembl" id="ENSMFAT00000011154.2">
    <property type="protein sequence ID" value="ENSMFAP00000036905.2"/>
    <property type="gene ID" value="ENSMFAG00000037725.2"/>
</dbReference>
<feature type="region of interest" description="Disordered" evidence="1">
    <location>
        <begin position="143"/>
        <end position="165"/>
    </location>
</feature>
<reference evidence="2 3" key="1">
    <citation type="submission" date="2013-03" db="EMBL/GenBank/DDBJ databases">
        <authorList>
            <person name="Warren W."/>
            <person name="Wilson R.K."/>
        </authorList>
    </citation>
    <scope>NUCLEOTIDE SEQUENCE</scope>
</reference>
<keyword evidence="3" id="KW-1185">Reference proteome</keyword>
<accession>A0A2K5WIE4</accession>